<dbReference type="Gene3D" id="1.10.260.40">
    <property type="entry name" value="lambda repressor-like DNA-binding domains"/>
    <property type="match status" value="1"/>
</dbReference>
<dbReference type="SUPFAM" id="SSF47413">
    <property type="entry name" value="lambda repressor-like DNA-binding domains"/>
    <property type="match status" value="1"/>
</dbReference>
<evidence type="ECO:0000313" key="6">
    <source>
        <dbReference type="Proteomes" id="UP000321034"/>
    </source>
</evidence>
<dbReference type="SMART" id="SM00354">
    <property type="entry name" value="HTH_LACI"/>
    <property type="match status" value="1"/>
</dbReference>
<evidence type="ECO:0000259" key="4">
    <source>
        <dbReference type="PROSITE" id="PS50932"/>
    </source>
</evidence>
<dbReference type="CDD" id="cd01392">
    <property type="entry name" value="HTH_LacI"/>
    <property type="match status" value="1"/>
</dbReference>
<dbReference type="PANTHER" id="PTHR30146:SF153">
    <property type="entry name" value="LACTOSE OPERON REPRESSOR"/>
    <property type="match status" value="1"/>
</dbReference>
<dbReference type="Proteomes" id="UP000321034">
    <property type="component" value="Unassembled WGS sequence"/>
</dbReference>
<comment type="caution">
    <text evidence="5">The sequence shown here is derived from an EMBL/GenBank/DDBJ whole genome shotgun (WGS) entry which is preliminary data.</text>
</comment>
<keyword evidence="2" id="KW-0238">DNA-binding</keyword>
<dbReference type="PROSITE" id="PS50932">
    <property type="entry name" value="HTH_LACI_2"/>
    <property type="match status" value="1"/>
</dbReference>
<evidence type="ECO:0000256" key="3">
    <source>
        <dbReference type="ARBA" id="ARBA00023163"/>
    </source>
</evidence>
<dbReference type="InterPro" id="IPR028082">
    <property type="entry name" value="Peripla_BP_I"/>
</dbReference>
<dbReference type="SUPFAM" id="SSF53822">
    <property type="entry name" value="Periplasmic binding protein-like I"/>
    <property type="match status" value="1"/>
</dbReference>
<dbReference type="AlphaFoldDB" id="A0A5C8I1D4"/>
<keyword evidence="1" id="KW-0805">Transcription regulation</keyword>
<accession>A0A5C8I1D4</accession>
<dbReference type="PANTHER" id="PTHR30146">
    <property type="entry name" value="LACI-RELATED TRANSCRIPTIONAL REPRESSOR"/>
    <property type="match status" value="1"/>
</dbReference>
<dbReference type="Pfam" id="PF00356">
    <property type="entry name" value="LacI"/>
    <property type="match status" value="1"/>
</dbReference>
<name>A0A5C8I1D4_9MICO</name>
<evidence type="ECO:0000313" key="5">
    <source>
        <dbReference type="EMBL" id="TXK12812.1"/>
    </source>
</evidence>
<sequence length="347" mass="36519">MASSAAKDSASRDRATLRDIALDTGLSMSTVSQALRGAGRISEATRARVAEASARLAYRANVSALHMRGARTGLVGLVATVPDSTSWSVGDLDFLVRCERAFCDVALGSDRYPVMLSGSSVSGAIGVLPVDGVAVIDPGPNDPLLRLLEERGVAYVTLGRDVLSDASDEWVVDNDKLGITRVALDGLYQRGMRRSLLLTADTGQNYMTDVAQAYDAWGEAHPDVTTTTAVLPLPFDAAQAARVVSDACRDGVDTIYLAVEPALTAVLDAVAAEGLSIPDDVQLLATTDSTRAQSLVPAISAVDLQPAALGERLFALLEQRVSGAVPDAVERLVAADVRWRDSTRALV</sequence>
<gene>
    <name evidence="5" type="ORF">FVP77_04980</name>
</gene>
<feature type="domain" description="HTH lacI-type" evidence="4">
    <location>
        <begin position="15"/>
        <end position="69"/>
    </location>
</feature>
<dbReference type="OrthoDB" id="3226810at2"/>
<proteinExistence type="predicted"/>
<evidence type="ECO:0000256" key="1">
    <source>
        <dbReference type="ARBA" id="ARBA00023015"/>
    </source>
</evidence>
<dbReference type="RefSeq" id="WP_147893518.1">
    <property type="nucleotide sequence ID" value="NZ_BAAANR010000001.1"/>
</dbReference>
<dbReference type="InterPro" id="IPR046335">
    <property type="entry name" value="LacI/GalR-like_sensor"/>
</dbReference>
<evidence type="ECO:0000256" key="2">
    <source>
        <dbReference type="ARBA" id="ARBA00023125"/>
    </source>
</evidence>
<dbReference type="GO" id="GO:0003700">
    <property type="term" value="F:DNA-binding transcription factor activity"/>
    <property type="evidence" value="ECO:0007669"/>
    <property type="project" value="TreeGrafter"/>
</dbReference>
<reference evidence="5 6" key="1">
    <citation type="submission" date="2019-08" db="EMBL/GenBank/DDBJ databases">
        <authorList>
            <person name="Dong K."/>
        </authorList>
    </citation>
    <scope>NUCLEOTIDE SEQUENCE [LARGE SCALE GENOMIC DNA]</scope>
    <source>
        <strain evidence="5 6">JCM14558</strain>
    </source>
</reference>
<dbReference type="InterPro" id="IPR000843">
    <property type="entry name" value="HTH_LacI"/>
</dbReference>
<keyword evidence="6" id="KW-1185">Reference proteome</keyword>
<organism evidence="5 6">
    <name type="scientific">Microbacterium hatanonis</name>
    <dbReference type="NCBI Taxonomy" id="404366"/>
    <lineage>
        <taxon>Bacteria</taxon>
        <taxon>Bacillati</taxon>
        <taxon>Actinomycetota</taxon>
        <taxon>Actinomycetes</taxon>
        <taxon>Micrococcales</taxon>
        <taxon>Microbacteriaceae</taxon>
        <taxon>Microbacterium</taxon>
    </lineage>
</organism>
<dbReference type="Gene3D" id="3.40.50.2300">
    <property type="match status" value="2"/>
</dbReference>
<dbReference type="Pfam" id="PF13377">
    <property type="entry name" value="Peripla_BP_3"/>
    <property type="match status" value="1"/>
</dbReference>
<dbReference type="InterPro" id="IPR010982">
    <property type="entry name" value="Lambda_DNA-bd_dom_sf"/>
</dbReference>
<dbReference type="GO" id="GO:0000976">
    <property type="term" value="F:transcription cis-regulatory region binding"/>
    <property type="evidence" value="ECO:0007669"/>
    <property type="project" value="TreeGrafter"/>
</dbReference>
<keyword evidence="3" id="KW-0804">Transcription</keyword>
<protein>
    <submittedName>
        <fullName evidence="5">LacI family transcriptional regulator</fullName>
    </submittedName>
</protein>
<dbReference type="EMBL" id="VRSV01000001">
    <property type="protein sequence ID" value="TXK12812.1"/>
    <property type="molecule type" value="Genomic_DNA"/>
</dbReference>